<keyword evidence="1" id="KW-0812">Transmembrane</keyword>
<sequence length="108" mass="12371">MHTRQQQIKKEMMFRGEKLSLQITNKLKMLLLLSVALVPLCIVLLIIGAIPATLELYGVGNNFLVSGIIHFLMLSIRFVTVLLMKKTNNSTPLLVQMWIEIVHWLIML</sequence>
<evidence type="ECO:0000313" key="2">
    <source>
        <dbReference type="EMBL" id="GMT26111.1"/>
    </source>
</evidence>
<dbReference type="Proteomes" id="UP001432322">
    <property type="component" value="Unassembled WGS sequence"/>
</dbReference>
<organism evidence="2 3">
    <name type="scientific">Pristionchus fissidentatus</name>
    <dbReference type="NCBI Taxonomy" id="1538716"/>
    <lineage>
        <taxon>Eukaryota</taxon>
        <taxon>Metazoa</taxon>
        <taxon>Ecdysozoa</taxon>
        <taxon>Nematoda</taxon>
        <taxon>Chromadorea</taxon>
        <taxon>Rhabditida</taxon>
        <taxon>Rhabditina</taxon>
        <taxon>Diplogasteromorpha</taxon>
        <taxon>Diplogasteroidea</taxon>
        <taxon>Neodiplogasteridae</taxon>
        <taxon>Pristionchus</taxon>
    </lineage>
</organism>
<feature type="transmembrane region" description="Helical" evidence="1">
    <location>
        <begin position="30"/>
        <end position="51"/>
    </location>
</feature>
<evidence type="ECO:0000313" key="3">
    <source>
        <dbReference type="Proteomes" id="UP001432322"/>
    </source>
</evidence>
<keyword evidence="1" id="KW-1133">Transmembrane helix</keyword>
<reference evidence="2" key="1">
    <citation type="submission" date="2023-10" db="EMBL/GenBank/DDBJ databases">
        <title>Genome assembly of Pristionchus species.</title>
        <authorList>
            <person name="Yoshida K."/>
            <person name="Sommer R.J."/>
        </authorList>
    </citation>
    <scope>NUCLEOTIDE SEQUENCE</scope>
    <source>
        <strain evidence="2">RS5133</strain>
    </source>
</reference>
<dbReference type="EMBL" id="BTSY01000004">
    <property type="protein sequence ID" value="GMT26111.1"/>
    <property type="molecule type" value="Genomic_DNA"/>
</dbReference>
<gene>
    <name evidence="2" type="ORF">PFISCL1PPCAC_17408</name>
</gene>
<proteinExistence type="predicted"/>
<comment type="caution">
    <text evidence="2">The sequence shown here is derived from an EMBL/GenBank/DDBJ whole genome shotgun (WGS) entry which is preliminary data.</text>
</comment>
<evidence type="ECO:0008006" key="4">
    <source>
        <dbReference type="Google" id="ProtNLM"/>
    </source>
</evidence>
<name>A0AAV5W2T6_9BILA</name>
<keyword evidence="3" id="KW-1185">Reference proteome</keyword>
<evidence type="ECO:0000256" key="1">
    <source>
        <dbReference type="SAM" id="Phobius"/>
    </source>
</evidence>
<protein>
    <recommendedName>
        <fullName evidence="4">G protein-coupled receptor</fullName>
    </recommendedName>
</protein>
<feature type="non-terminal residue" evidence="2">
    <location>
        <position position="108"/>
    </location>
</feature>
<keyword evidence="1" id="KW-0472">Membrane</keyword>
<feature type="transmembrane region" description="Helical" evidence="1">
    <location>
        <begin position="63"/>
        <end position="84"/>
    </location>
</feature>
<accession>A0AAV5W2T6</accession>
<dbReference type="AlphaFoldDB" id="A0AAV5W2T6"/>